<dbReference type="InterPro" id="IPR029052">
    <property type="entry name" value="Metallo-depent_PP-like"/>
</dbReference>
<accession>A0A7X3FRD0</accession>
<evidence type="ECO:0000313" key="3">
    <source>
        <dbReference type="EMBL" id="MVS98882.1"/>
    </source>
</evidence>
<keyword evidence="4" id="KW-1185">Reference proteome</keyword>
<dbReference type="RefSeq" id="WP_157289722.1">
    <property type="nucleotide sequence ID" value="NZ_WQRF01000001.1"/>
</dbReference>
<comment type="similarity">
    <text evidence="1">Belongs to the metallophosphoesterase superfamily. YfcE family.</text>
</comment>
<protein>
    <recommendedName>
        <fullName evidence="2">Calcineurin-like phosphoesterase domain-containing protein</fullName>
    </recommendedName>
</protein>
<sequence length="324" mass="36965">MSQTFFTADTHFGHAKIVSMCERPFDVDQHDEALIRNWNERVRDDDIVYHLGDFAYRTSPQRVRWIFDQLNGIKHLIAGNHDHLHGAKIHPTQRLPWESISEQKEIVLDGQAIVLNHYSLRVWRNMRRGALQLYGHSHARLPGSRQSIDVGVDNFNYRPVTLDEIRARLALSPPLEFRDADDEIAQLVPNVGINTMFVSRDIDGGFILQPQHVDEPKPVAIQYGGQVPVRVSGRNLVVRPEHVAGFEHTIAEMRRFQQPNAVRVSMLDGKLQIVGCRLGDGEYPRMDGDALIVPARWDHDSYAIDDQHVEALREMLSPSTGMKP</sequence>
<comment type="caution">
    <text evidence="3">The sequence shown here is derived from an EMBL/GenBank/DDBJ whole genome shotgun (WGS) entry which is preliminary data.</text>
</comment>
<proteinExistence type="inferred from homology"/>
<dbReference type="Proteomes" id="UP000438106">
    <property type="component" value="Unassembled WGS sequence"/>
</dbReference>
<evidence type="ECO:0000259" key="2">
    <source>
        <dbReference type="Pfam" id="PF12850"/>
    </source>
</evidence>
<evidence type="ECO:0000313" key="4">
    <source>
        <dbReference type="Proteomes" id="UP000438106"/>
    </source>
</evidence>
<name>A0A7X3FRD0_9HYPH</name>
<organism evidence="3 4">
    <name type="scientific">Devosia marina</name>
    <dbReference type="NCBI Taxonomy" id="2683198"/>
    <lineage>
        <taxon>Bacteria</taxon>
        <taxon>Pseudomonadati</taxon>
        <taxon>Pseudomonadota</taxon>
        <taxon>Alphaproteobacteria</taxon>
        <taxon>Hyphomicrobiales</taxon>
        <taxon>Devosiaceae</taxon>
        <taxon>Devosia</taxon>
    </lineage>
</organism>
<feature type="domain" description="Calcineurin-like phosphoesterase" evidence="2">
    <location>
        <begin position="28"/>
        <end position="140"/>
    </location>
</feature>
<reference evidence="3 4" key="1">
    <citation type="submission" date="2019-12" db="EMBL/GenBank/DDBJ databases">
        <title>Devosia maris sp. nov., isolated from the deep seawater.</title>
        <authorList>
            <person name="Liu Y."/>
        </authorList>
    </citation>
    <scope>NUCLEOTIDE SEQUENCE [LARGE SCALE GENOMIC DNA]</scope>
    <source>
        <strain evidence="3 4">L53-10-65</strain>
    </source>
</reference>
<dbReference type="InterPro" id="IPR024654">
    <property type="entry name" value="Calcineurin-like_PHP_lpxH"/>
</dbReference>
<dbReference type="Pfam" id="PF12850">
    <property type="entry name" value="Metallophos_2"/>
    <property type="match status" value="1"/>
</dbReference>
<gene>
    <name evidence="3" type="ORF">GO014_07600</name>
</gene>
<evidence type="ECO:0000256" key="1">
    <source>
        <dbReference type="ARBA" id="ARBA00008950"/>
    </source>
</evidence>
<dbReference type="EMBL" id="WQRF01000001">
    <property type="protein sequence ID" value="MVS98882.1"/>
    <property type="molecule type" value="Genomic_DNA"/>
</dbReference>
<dbReference type="SUPFAM" id="SSF56300">
    <property type="entry name" value="Metallo-dependent phosphatases"/>
    <property type="match status" value="1"/>
</dbReference>
<dbReference type="AlphaFoldDB" id="A0A7X3FRD0"/>
<dbReference type="Gene3D" id="3.60.21.10">
    <property type="match status" value="1"/>
</dbReference>